<protein>
    <submittedName>
        <fullName evidence="1">Uncharacterized protein</fullName>
    </submittedName>
</protein>
<proteinExistence type="predicted"/>
<reference evidence="2" key="1">
    <citation type="submission" date="2011-07" db="EMBL/GenBank/DDBJ databases">
        <authorList>
            <consortium name="Caenorhabditis brenneri Sequencing and Analysis Consortium"/>
            <person name="Wilson R.K."/>
        </authorList>
    </citation>
    <scope>NUCLEOTIDE SEQUENCE [LARGE SCALE GENOMIC DNA]</scope>
    <source>
        <strain evidence="2">PB2801</strain>
    </source>
</reference>
<name>G0NI53_CAEBE</name>
<evidence type="ECO:0000313" key="2">
    <source>
        <dbReference type="Proteomes" id="UP000008068"/>
    </source>
</evidence>
<keyword evidence="2" id="KW-1185">Reference proteome</keyword>
<accession>G0NI53</accession>
<dbReference type="EMBL" id="GL379887">
    <property type="protein sequence ID" value="EGT31633.1"/>
    <property type="molecule type" value="Genomic_DNA"/>
</dbReference>
<sequence length="133" mass="14835">MGSKENTIHFVSLIQWLTHFESVNQISSSQSLKCTSRKKVSTELKMNGDVIPHFEPRKEDISGEQDITAIIRWEKLSSAGGSCRIEMWFTSQNSLMASSQVAGFSLSTESKSNKTEVMMNGNVIDHYTGKDGK</sequence>
<evidence type="ECO:0000313" key="1">
    <source>
        <dbReference type="EMBL" id="EGT31633.1"/>
    </source>
</evidence>
<dbReference type="Proteomes" id="UP000008068">
    <property type="component" value="Unassembled WGS sequence"/>
</dbReference>
<dbReference type="HOGENOM" id="CLU_1908504_0_0_1"/>
<dbReference type="InParanoid" id="G0NI53"/>
<gene>
    <name evidence="1" type="ORF">CAEBREN_04843</name>
</gene>
<dbReference type="AlphaFoldDB" id="G0NI53"/>
<organism evidence="2">
    <name type="scientific">Caenorhabditis brenneri</name>
    <name type="common">Nematode worm</name>
    <dbReference type="NCBI Taxonomy" id="135651"/>
    <lineage>
        <taxon>Eukaryota</taxon>
        <taxon>Metazoa</taxon>
        <taxon>Ecdysozoa</taxon>
        <taxon>Nematoda</taxon>
        <taxon>Chromadorea</taxon>
        <taxon>Rhabditida</taxon>
        <taxon>Rhabditina</taxon>
        <taxon>Rhabditomorpha</taxon>
        <taxon>Rhabditoidea</taxon>
        <taxon>Rhabditidae</taxon>
        <taxon>Peloderinae</taxon>
        <taxon>Caenorhabditis</taxon>
    </lineage>
</organism>